<evidence type="ECO:0000259" key="10">
    <source>
        <dbReference type="SMART" id="SM00484"/>
    </source>
</evidence>
<dbReference type="AlphaFoldDB" id="A0A0G4HJT0"/>
<dbReference type="Gene3D" id="1.10.150.20">
    <property type="entry name" value="5' to 3' exonuclease, C-terminal subdomain"/>
    <property type="match status" value="1"/>
</dbReference>
<gene>
    <name evidence="12" type="ORF">Cvel_7178</name>
</gene>
<dbReference type="PRINTS" id="PR00853">
    <property type="entry name" value="XPGRADSUPER"/>
</dbReference>
<keyword evidence="4" id="KW-0479">Metal-binding</keyword>
<name>A0A0G4HJT0_9ALVE</name>
<dbReference type="Gene3D" id="3.40.50.1010">
    <property type="entry name" value="5'-nuclease"/>
    <property type="match status" value="1"/>
</dbReference>
<keyword evidence="6" id="KW-0378">Hydrolase</keyword>
<feature type="compositionally biased region" description="Low complexity" evidence="9">
    <location>
        <begin position="593"/>
        <end position="607"/>
    </location>
</feature>
<dbReference type="InterPro" id="IPR006084">
    <property type="entry name" value="XPG/Rad2"/>
</dbReference>
<dbReference type="EMBL" id="CDMZ01002937">
    <property type="protein sequence ID" value="CEM44467.1"/>
    <property type="molecule type" value="Genomic_DNA"/>
</dbReference>
<evidence type="ECO:0000256" key="5">
    <source>
        <dbReference type="ARBA" id="ARBA00022759"/>
    </source>
</evidence>
<dbReference type="InterPro" id="IPR029060">
    <property type="entry name" value="PIN-like_dom_sf"/>
</dbReference>
<feature type="compositionally biased region" description="Polar residues" evidence="9">
    <location>
        <begin position="466"/>
        <end position="478"/>
    </location>
</feature>
<feature type="compositionally biased region" description="Basic and acidic residues" evidence="9">
    <location>
        <begin position="773"/>
        <end position="782"/>
    </location>
</feature>
<evidence type="ECO:0000256" key="9">
    <source>
        <dbReference type="SAM" id="MobiDB-lite"/>
    </source>
</evidence>
<evidence type="ECO:0000256" key="8">
    <source>
        <dbReference type="ARBA" id="ARBA00023128"/>
    </source>
</evidence>
<feature type="region of interest" description="Disordered" evidence="9">
    <location>
        <begin position="50"/>
        <end position="85"/>
    </location>
</feature>
<feature type="compositionally biased region" description="Polar residues" evidence="9">
    <location>
        <begin position="728"/>
        <end position="738"/>
    </location>
</feature>
<protein>
    <recommendedName>
        <fullName evidence="13">Exonuclease 1</fullName>
    </recommendedName>
</protein>
<evidence type="ECO:0000256" key="1">
    <source>
        <dbReference type="ARBA" id="ARBA00001946"/>
    </source>
</evidence>
<sequence length="782" mass="84821">MGIRGLSKILRRHAPSAVEERQVEDLRGLRIAFDAAVCIYQCLASSVGLETKERESQSPSPPPVFEGGDGTAVTTSTSPSSLHSEGSSHLLASLLLRVARLIELGVKPLFVFEGSTPELKKELAERRQTARQAAGERLRLAVASGESQEEQRRWRQRALKCSEAHIEDAMGLLDLLGVQTLRAPFEGEALCALLERAGRVDAVASEDLDGLAFGASVLFRYVHQAVSPLASKTLERFSLPEALSKLRLKSQAEFVDFCILSGCDYLPTIPGIGPESALSLMKKFKSIEKVLDKLDARRHKAPSADFLSGVVEVRDWFLNPPVDSTTDPATVGDVLSLSERVSRYRSSSQESTSEGCSEVFPFPFRPSEAVSFLEQRGVSESTARRGVRRIARAIEAEGRHLGISFPSSLSSAGLLTAAAVSVKGRQLGSRTRRGPGGSPDSVSAAAGLNFVKSREAAGERKRKQATLESFLSTKSQTKGPREAPDSDAELNSESPSLVVLFQEEGEGEERDNGTSKNLQAGKSKENHVNGTSTQSELCPRENATKGKEVSPHQSQPLSTRPIRKSKEELHRHSFSFPPSRFASLASAAKRHPQLSSSSSSPSPLLDQLPPPSLAKREKRMKTTSDSLLPEIQNNSEAVPFLPSSRCLNMNQADQIQPQTQRSNLKPKIRLPPFPSAVSEGVSASQRARTQTRPPKITLPPPTSHKKTKKVSISRKGKGVSRQQHKQHQSSGGKTTKVQSRLLIRQTPESLLSLSKPAAIGSQSASMRLGGQRSEGREYEGGL</sequence>
<evidence type="ECO:0000256" key="2">
    <source>
        <dbReference type="ARBA" id="ARBA00022553"/>
    </source>
</evidence>
<dbReference type="SUPFAM" id="SSF88723">
    <property type="entry name" value="PIN domain-like"/>
    <property type="match status" value="1"/>
</dbReference>
<evidence type="ECO:0000256" key="7">
    <source>
        <dbReference type="ARBA" id="ARBA00022842"/>
    </source>
</evidence>
<dbReference type="InterPro" id="IPR036279">
    <property type="entry name" value="5-3_exonuclease_C_sf"/>
</dbReference>
<dbReference type="VEuPathDB" id="CryptoDB:Cvel_7178"/>
<feature type="compositionally biased region" description="Basic residues" evidence="9">
    <location>
        <begin position="703"/>
        <end position="727"/>
    </location>
</feature>
<feature type="region of interest" description="Disordered" evidence="9">
    <location>
        <begin position="584"/>
        <end position="629"/>
    </location>
</feature>
<feature type="compositionally biased region" description="Polar residues" evidence="9">
    <location>
        <begin position="681"/>
        <end position="692"/>
    </location>
</feature>
<keyword evidence="5" id="KW-0255">Endonuclease</keyword>
<dbReference type="SUPFAM" id="SSF47807">
    <property type="entry name" value="5' to 3' exonuclease, C-terminal subdomain"/>
    <property type="match status" value="1"/>
</dbReference>
<dbReference type="Pfam" id="PF00867">
    <property type="entry name" value="XPG_I"/>
    <property type="match status" value="1"/>
</dbReference>
<evidence type="ECO:0000313" key="12">
    <source>
        <dbReference type="EMBL" id="CEM44467.1"/>
    </source>
</evidence>
<reference evidence="12" key="1">
    <citation type="submission" date="2014-11" db="EMBL/GenBank/DDBJ databases">
        <authorList>
            <person name="Otto D Thomas"/>
            <person name="Naeem Raeece"/>
        </authorList>
    </citation>
    <scope>NUCLEOTIDE SEQUENCE</scope>
</reference>
<dbReference type="CDD" id="cd09901">
    <property type="entry name" value="H3TH_FEN1-like"/>
    <property type="match status" value="1"/>
</dbReference>
<dbReference type="SMART" id="SM00485">
    <property type="entry name" value="XPGN"/>
    <property type="match status" value="1"/>
</dbReference>
<organism evidence="12">
    <name type="scientific">Chromera velia CCMP2878</name>
    <dbReference type="NCBI Taxonomy" id="1169474"/>
    <lineage>
        <taxon>Eukaryota</taxon>
        <taxon>Sar</taxon>
        <taxon>Alveolata</taxon>
        <taxon>Colpodellida</taxon>
        <taxon>Chromeraceae</taxon>
        <taxon>Chromera</taxon>
    </lineage>
</organism>
<keyword evidence="7" id="KW-0460">Magnesium</keyword>
<proteinExistence type="predicted"/>
<feature type="region of interest" description="Disordered" evidence="9">
    <location>
        <begin position="423"/>
        <end position="562"/>
    </location>
</feature>
<feature type="region of interest" description="Disordered" evidence="9">
    <location>
        <begin position="656"/>
        <end position="782"/>
    </location>
</feature>
<comment type="cofactor">
    <cofactor evidence="1">
        <name>Mg(2+)</name>
        <dbReference type="ChEBI" id="CHEBI:18420"/>
    </cofactor>
</comment>
<dbReference type="GO" id="GO:0003677">
    <property type="term" value="F:DNA binding"/>
    <property type="evidence" value="ECO:0007669"/>
    <property type="project" value="InterPro"/>
</dbReference>
<accession>A0A0G4HJT0</accession>
<evidence type="ECO:0000259" key="11">
    <source>
        <dbReference type="SMART" id="SM00485"/>
    </source>
</evidence>
<evidence type="ECO:0000256" key="6">
    <source>
        <dbReference type="ARBA" id="ARBA00022801"/>
    </source>
</evidence>
<dbReference type="InterPro" id="IPR006085">
    <property type="entry name" value="XPG_DNA_repair_N"/>
</dbReference>
<feature type="compositionally biased region" description="Basic and acidic residues" evidence="9">
    <location>
        <begin position="538"/>
        <end position="550"/>
    </location>
</feature>
<evidence type="ECO:0000256" key="3">
    <source>
        <dbReference type="ARBA" id="ARBA00022722"/>
    </source>
</evidence>
<keyword evidence="8" id="KW-0496">Mitochondrion</keyword>
<dbReference type="GO" id="GO:0046872">
    <property type="term" value="F:metal ion binding"/>
    <property type="evidence" value="ECO:0007669"/>
    <property type="project" value="UniProtKB-KW"/>
</dbReference>
<dbReference type="GO" id="GO:0017108">
    <property type="term" value="F:5'-flap endonuclease activity"/>
    <property type="evidence" value="ECO:0007669"/>
    <property type="project" value="TreeGrafter"/>
</dbReference>
<dbReference type="SMART" id="SM00279">
    <property type="entry name" value="HhH2"/>
    <property type="match status" value="1"/>
</dbReference>
<keyword evidence="2" id="KW-0597">Phosphoprotein</keyword>
<keyword evidence="3" id="KW-0540">Nuclease</keyword>
<evidence type="ECO:0000256" key="4">
    <source>
        <dbReference type="ARBA" id="ARBA00022723"/>
    </source>
</evidence>
<dbReference type="InterPro" id="IPR008918">
    <property type="entry name" value="HhH2"/>
</dbReference>
<feature type="domain" description="XPG-I" evidence="10">
    <location>
        <begin position="174"/>
        <end position="248"/>
    </location>
</feature>
<dbReference type="PANTHER" id="PTHR11081">
    <property type="entry name" value="FLAP ENDONUCLEASE FAMILY MEMBER"/>
    <property type="match status" value="1"/>
</dbReference>
<dbReference type="InterPro" id="IPR006086">
    <property type="entry name" value="XPG-I_dom"/>
</dbReference>
<dbReference type="SMART" id="SM00484">
    <property type="entry name" value="XPGI"/>
    <property type="match status" value="1"/>
</dbReference>
<feature type="compositionally biased region" description="Low complexity" evidence="9">
    <location>
        <begin position="76"/>
        <end position="85"/>
    </location>
</feature>
<feature type="domain" description="XPG N-terminal" evidence="11">
    <location>
        <begin position="1"/>
        <end position="134"/>
    </location>
</feature>
<dbReference type="PANTHER" id="PTHR11081:SF9">
    <property type="entry name" value="FLAP ENDONUCLEASE 1"/>
    <property type="match status" value="1"/>
</dbReference>
<evidence type="ECO:0008006" key="13">
    <source>
        <dbReference type="Google" id="ProtNLM"/>
    </source>
</evidence>
<dbReference type="Pfam" id="PF00752">
    <property type="entry name" value="XPG_N"/>
    <property type="match status" value="2"/>
</dbReference>